<evidence type="ECO:0000313" key="2">
    <source>
        <dbReference type="EMBL" id="TQR21007.1"/>
    </source>
</evidence>
<keyword evidence="3" id="KW-1185">Reference proteome</keyword>
<accession>A0A544TU84</accession>
<organism evidence="2 3">
    <name type="scientific">Psychrobacillus vulpis</name>
    <dbReference type="NCBI Taxonomy" id="2325572"/>
    <lineage>
        <taxon>Bacteria</taxon>
        <taxon>Bacillati</taxon>
        <taxon>Bacillota</taxon>
        <taxon>Bacilli</taxon>
        <taxon>Bacillales</taxon>
        <taxon>Bacillaceae</taxon>
        <taxon>Psychrobacillus</taxon>
    </lineage>
</organism>
<reference evidence="2 3" key="1">
    <citation type="submission" date="2019-06" db="EMBL/GenBank/DDBJ databases">
        <title>Psychrobacillus vulpis sp. nov., a new species isolated from feces of a red fox that inhabits in The Tablas de Daimiel Natural Park, Albacete, Spain.</title>
        <authorList>
            <person name="Rodriguez M."/>
            <person name="Reina J.C."/>
            <person name="Bejar V."/>
            <person name="Llamas I."/>
        </authorList>
    </citation>
    <scope>NUCLEOTIDE SEQUENCE [LARGE SCALE GENOMIC DNA]</scope>
    <source>
        <strain evidence="2 3">Z8</strain>
    </source>
</reference>
<name>A0A544TU84_9BACI</name>
<comment type="caution">
    <text evidence="2">The sequence shown here is derived from an EMBL/GenBank/DDBJ whole genome shotgun (WGS) entry which is preliminary data.</text>
</comment>
<gene>
    <name evidence="2" type="ORF">FG384_05280</name>
</gene>
<dbReference type="OrthoDB" id="9789070at2"/>
<proteinExistence type="predicted"/>
<dbReference type="AlphaFoldDB" id="A0A544TU84"/>
<dbReference type="EMBL" id="VDGI01000003">
    <property type="protein sequence ID" value="TQR21007.1"/>
    <property type="molecule type" value="Genomic_DNA"/>
</dbReference>
<protein>
    <submittedName>
        <fullName evidence="2">Uncharacterized protein</fullName>
    </submittedName>
</protein>
<evidence type="ECO:0000313" key="3">
    <source>
        <dbReference type="Proteomes" id="UP000316626"/>
    </source>
</evidence>
<dbReference type="Proteomes" id="UP000316626">
    <property type="component" value="Unassembled WGS sequence"/>
</dbReference>
<evidence type="ECO:0000256" key="1">
    <source>
        <dbReference type="SAM" id="MobiDB-lite"/>
    </source>
</evidence>
<sequence>MGNITRINQENKTGGHENQNNHWGYSLFRKRDNLSFIKKERMELISKLHPIITQGNRKHDNVFEFNKDAGMFVCPAGHLALKRIKQTRKGG</sequence>
<feature type="region of interest" description="Disordered" evidence="1">
    <location>
        <begin position="1"/>
        <end position="23"/>
    </location>
</feature>